<organism evidence="1 2">
    <name type="scientific">Malus baccata</name>
    <name type="common">Siberian crab apple</name>
    <name type="synonym">Pyrus baccata</name>
    <dbReference type="NCBI Taxonomy" id="106549"/>
    <lineage>
        <taxon>Eukaryota</taxon>
        <taxon>Viridiplantae</taxon>
        <taxon>Streptophyta</taxon>
        <taxon>Embryophyta</taxon>
        <taxon>Tracheophyta</taxon>
        <taxon>Spermatophyta</taxon>
        <taxon>Magnoliopsida</taxon>
        <taxon>eudicotyledons</taxon>
        <taxon>Gunneridae</taxon>
        <taxon>Pentapetalae</taxon>
        <taxon>rosids</taxon>
        <taxon>fabids</taxon>
        <taxon>Rosales</taxon>
        <taxon>Rosaceae</taxon>
        <taxon>Amygdaloideae</taxon>
        <taxon>Maleae</taxon>
        <taxon>Malus</taxon>
    </lineage>
</organism>
<name>A0A540MK23_MALBA</name>
<proteinExistence type="predicted"/>
<evidence type="ECO:0000313" key="1">
    <source>
        <dbReference type="EMBL" id="TQD99130.1"/>
    </source>
</evidence>
<reference evidence="1 2" key="1">
    <citation type="journal article" date="2019" name="G3 (Bethesda)">
        <title>Sequencing of a Wild Apple (Malus baccata) Genome Unravels the Differences Between Cultivated and Wild Apple Species Regarding Disease Resistance and Cold Tolerance.</title>
        <authorList>
            <person name="Chen X."/>
        </authorList>
    </citation>
    <scope>NUCLEOTIDE SEQUENCE [LARGE SCALE GENOMIC DNA]</scope>
    <source>
        <strain evidence="2">cv. Shandingzi</strain>
        <tissue evidence="1">Leaves</tissue>
    </source>
</reference>
<dbReference type="InterPro" id="IPR037490">
    <property type="entry name" value="WAP"/>
</dbReference>
<keyword evidence="2" id="KW-1185">Reference proteome</keyword>
<evidence type="ECO:0000313" key="2">
    <source>
        <dbReference type="Proteomes" id="UP000315295"/>
    </source>
</evidence>
<accession>A0A540MK23</accession>
<dbReference type="AlphaFoldDB" id="A0A540MK23"/>
<dbReference type="PANTHER" id="PTHR33883">
    <property type="entry name" value="WPP DOMAIN-ASSOCIATED PROTEIN"/>
    <property type="match status" value="1"/>
</dbReference>
<dbReference type="PANTHER" id="PTHR33883:SF7">
    <property type="entry name" value="OS04G0521600 PROTEIN"/>
    <property type="match status" value="1"/>
</dbReference>
<protein>
    <submittedName>
        <fullName evidence="1">Uncharacterized protein</fullName>
    </submittedName>
</protein>
<dbReference type="STRING" id="106549.A0A540MK23"/>
<comment type="caution">
    <text evidence="1">The sequence shown here is derived from an EMBL/GenBank/DDBJ whole genome shotgun (WGS) entry which is preliminary data.</text>
</comment>
<gene>
    <name evidence="1" type="ORF">C1H46_015249</name>
</gene>
<sequence length="186" mass="22099">MQELHEEVNKDEGGHYVSKMIKNHESIIRKKSAEAEELNLLRREILGQKLNLSSRREEMGMQENSFKEKVQKFILRLDKLGEWDAKLGETFDNCKFRHKEETLLDHRFLKSDASRDKNLELDTLEDGWEKMDKIPYEELQNERMKAELEQEEDLRAVIMEKTYVALLLTEVVNQWKENIESVSNES</sequence>
<dbReference type="EMBL" id="VIEB01000241">
    <property type="protein sequence ID" value="TQD99130.1"/>
    <property type="molecule type" value="Genomic_DNA"/>
</dbReference>
<dbReference type="Proteomes" id="UP000315295">
    <property type="component" value="Unassembled WGS sequence"/>
</dbReference>